<dbReference type="PANTHER" id="PTHR14918">
    <property type="entry name" value="KICSTOR COMPLEX PROTEIN SZT2"/>
    <property type="match status" value="1"/>
</dbReference>
<accession>A0A1Y1NAQ9</accession>
<feature type="region of interest" description="Disordered" evidence="1">
    <location>
        <begin position="1941"/>
        <end position="1972"/>
    </location>
</feature>
<dbReference type="InParanoid" id="A0A1Y1NAQ9"/>
<keyword evidence="4" id="KW-1185">Reference proteome</keyword>
<feature type="region of interest" description="Disordered" evidence="1">
    <location>
        <begin position="2980"/>
        <end position="3018"/>
    </location>
</feature>
<dbReference type="GO" id="GO:0005777">
    <property type="term" value="C:peroxisome"/>
    <property type="evidence" value="ECO:0007669"/>
    <property type="project" value="InterPro"/>
</dbReference>
<dbReference type="PANTHER" id="PTHR14918:SF3">
    <property type="entry name" value="KICSTOR COMPLEX PROTEIN SZT2"/>
    <property type="match status" value="1"/>
</dbReference>
<dbReference type="InterPro" id="IPR033228">
    <property type="entry name" value="SZT2"/>
</dbReference>
<dbReference type="Proteomes" id="UP000327044">
    <property type="component" value="Unassembled WGS sequence"/>
</dbReference>
<reference evidence="2" key="1">
    <citation type="journal article" date="2016" name="Sci. Rep.">
        <title>Molecular characterization of firefly nuptial gifts: a multi-omics approach sheds light on postcopulatory sexual selection.</title>
        <authorList>
            <person name="Al-Wathiqui N."/>
            <person name="Fallon T.R."/>
            <person name="South A."/>
            <person name="Weng J.K."/>
            <person name="Lewis S.M."/>
        </authorList>
    </citation>
    <scope>NUCLEOTIDE SEQUENCE</scope>
</reference>
<dbReference type="EMBL" id="VVIM01000003">
    <property type="protein sequence ID" value="KAB0801526.1"/>
    <property type="molecule type" value="Genomic_DNA"/>
</dbReference>
<organism evidence="2">
    <name type="scientific">Photinus pyralis</name>
    <name type="common">Common eastern firefly</name>
    <name type="synonym">Lampyris pyralis</name>
    <dbReference type="NCBI Taxonomy" id="7054"/>
    <lineage>
        <taxon>Eukaryota</taxon>
        <taxon>Metazoa</taxon>
        <taxon>Ecdysozoa</taxon>
        <taxon>Arthropoda</taxon>
        <taxon>Hexapoda</taxon>
        <taxon>Insecta</taxon>
        <taxon>Pterygota</taxon>
        <taxon>Neoptera</taxon>
        <taxon>Endopterygota</taxon>
        <taxon>Coleoptera</taxon>
        <taxon>Polyphaga</taxon>
        <taxon>Elateriformia</taxon>
        <taxon>Elateroidea</taxon>
        <taxon>Lampyridae</taxon>
        <taxon>Lampyrinae</taxon>
        <taxon>Photinus</taxon>
    </lineage>
</organism>
<dbReference type="EMBL" id="GEZM01007688">
    <property type="protein sequence ID" value="JAV94994.1"/>
    <property type="molecule type" value="Transcribed_RNA"/>
</dbReference>
<evidence type="ECO:0000313" key="2">
    <source>
        <dbReference type="EMBL" id="JAV94994.1"/>
    </source>
</evidence>
<feature type="region of interest" description="Disordered" evidence="1">
    <location>
        <begin position="1133"/>
        <end position="1152"/>
    </location>
</feature>
<reference evidence="3" key="3">
    <citation type="submission" date="2019-08" db="EMBL/GenBank/DDBJ databases">
        <authorList>
            <consortium name="Photinus pyralis genome working group"/>
            <person name="Fallon T.R."/>
            <person name="Sander Lower S.E."/>
            <person name="Weng J.-K."/>
        </authorList>
    </citation>
    <scope>NUCLEOTIDE SEQUENCE</scope>
    <source>
        <strain evidence="3">1611_PpyrPB1</strain>
        <tissue evidence="3">Whole body</tissue>
    </source>
</reference>
<protein>
    <recommendedName>
        <fullName evidence="5">Protein SZT2</fullName>
    </recommendedName>
</protein>
<feature type="compositionally biased region" description="Low complexity" evidence="1">
    <location>
        <begin position="2993"/>
        <end position="3004"/>
    </location>
</feature>
<gene>
    <name evidence="3" type="ORF">PPYR_05880</name>
</gene>
<proteinExistence type="predicted"/>
<evidence type="ECO:0000256" key="1">
    <source>
        <dbReference type="SAM" id="MobiDB-lite"/>
    </source>
</evidence>
<evidence type="ECO:0000313" key="3">
    <source>
        <dbReference type="EMBL" id="KAB0801526.1"/>
    </source>
</evidence>
<sequence>MEIDFGTPDSDEGVELSPTANVSSIDLLGYALEEEKSIPLFSEAETVYILLPKDVAVSRASRFQWLLDHLNTVVSVPSRLKLDVASPNLEVISVVPKKGEAACTNKYLITTKTSVKFLAYSYCFVYCVDMSPSQSAVDIQKGEILFDEIVQCIKATVEGLCRQFTIPGNSLVFQPSVYLTVIVNTPFFMSPAQQVLVEGVQITAKNVHEIINLIEGQFHFLEERIAQVSAIAHDEIELQQSEREHISSSVFYINECGENVSNIPIVLPDVNFVNMLRYSMLAISLLPENSLSNILVVTDGVVAMPDSNIMESLLMQLHYDSISVSFLKVGSSFHPQTSAGYISYTDLLHFISQATLGSCLEDFPFVKLEPSLLMNKYQESFLLWSFQNKINYDNILATQSRPIHSNDIFDKRFPILLCKRQTEENINASTDLLVSRRMREGYNVDSVNYNDNFLHISLSLHWKALIYIQYHMYYQWPLIKNIVRVEIHILAPYEFLHDITCVMRKELKSSYRQAVIERFWLRISQLSKGDSFLAQQLSFMPNSSVWYMLPESVKSGIPVFILQGSDPTKLILTPSDVSSTKFVSLWQSICQIETSNWRKWFHTYKLSVALKYDHPLPKHLHLANSSGRYQVIQCRQAASSLYSLLSEWASFVLIDNHTYLKLLFEEPDKPPAWFCLVRITSKFPCAIVNLAFLTSTPGATRRKICEELQYDLSLLSYSSSPVKSKENLCCTLLKKPLERVLIRYERIPTDFTTVVFPDGTQPSYTMRSFPPSPLASTLFTTLSRYLYHKRWIWSTSHVINPKLELPTVSRILSILTRMRIKEGFSFAHSSSGIITMVLELSMEPDSTCMVQYVLFPPHRAWREGECVSGSEEDGDVDMELESELQMVTEVWVEPQYGTVSLSDSQTNNHFNHKRYYELADVIYRLDSECISSLLTLEHLSLICQNKTAQPMYEIGKHKHRSSVAGRYKRSPNQNSLRNSFIERICDVKERIQHVPFNFDPISILSLCQQTELLFSMFIESSDRVVALNQYDHEKSNRLLLDTIHEHLQYLHDYEFDVTTEESERLMEQIMSRHRNKFSHVCPITNKAFNTSDLMLQWKCYIKGISKMHVILTFVPATLCSLKKLVSIEGTYTPSLNDSSESTERASSRGSNVSDVPINASSTLVLPVYVFDCPLALLVESYINDVTNTVMVDRDVYEDHRFKFGFHVHEDSVRLKGDESMETRHYEMESNESKNSIKSHCKALVLTHSKCFVLSLFATLQHGFYVHTSDVHFAMDQCDETVHDIDITYYLQTICGHMKSNEVGQISVESLHQPLLCNELKPLHHLIKDRFSDIMNAAFSPIPSNREFYYCRNLVVDKQVAKVDSDDEISIPPSDGVEFKSDKEASSSSEVTSNFMRLDSTNSILINSLITPLFIHLICTVRYGSNVANSSVKVLPTCLGELIENIHSDVTFLEKSSLQITLDILCLTLPLDVQNVINDYSTRGMRTTSFCSDGFPPSVASTTSEASFPAEFSDPLGHLPDLQKRAISNLKDKIKWLLKDEIATALLDVDEVSSETLNFVMNHVTDNIGCSSCILDCIDLNFVYGPLHSYDKFVQEFSKIKIPFYKLCKERDIYYLTKSVPHGISQVDKYAVTEFISENFLIDLCIGSAEKLHAAGSLSVKSEPFGIAEVSEDNSIRNEVFSQQSDTSSVNESYYGTDGGYDEDISEDEEDYSWLMRMDKKRKDLPNFWLIMCVDREMVKIYFHCRFLELPTTHVGVYLQVQRSVCDAIRDLCKRVNQCLLLQALNDTRNCHLLLEPDDDFKEWHNNASTPILTGNSSFSRLKSMDEASEESDPYPVPLIDASFKFSVGYFSCPVVWETQFILHPRLKAGYGKSGSSRGVPALKTVLDKLSVVNRSNMFVYQDVKSNVFYLRLHENVQNFCNKSVTRSNEFENAIVSRSPSIASLPLGPQKNTLTQSQHSIASSNSRESDIRPRVRSFGEKETKDNLIEDTLILRVHGITEAGEDIRCDLVQVLQNRLDDAILECLSIMLARNAMCPLTPEDVHFLQKPFRPPENIIKLSIQSYAIKYLNSFIHYLRQNLLQFLNIPKYSDNRSHYHFKDYSENDSSIKLSDNIFIYNQSQNPASGSRGIVCIALAIIPRSDNTQNDVVDFAELFNTMTFEELVHTNQYADHDKPSSTYIEFRLWKQGRVNTDNLTYKLCEATRQSMWDILTEYHLLHSPLCEKDLDDVINMSKTLHKTDATPLTFSEKEVGCSVVINTNLLSNFKKKAQHSAEPTVNVNETPKVLISQKHKNYIPLNSTARRSILFNDYIENAEHKDERKKALVKFNNYELGNEGVMTKICSTTLHMWLNFGVDLAVPAVRKNVITLSNPHMMSTIVQEIRSIIGQLSQETAKAFTPVNGLNNEVYIRYNGSQLPAKVIIVSRNFEQWRACTSAETVEEYYEMANVQKQKHVQKFSPAVAEDASFVPRQKFLWAIIQSNKISFYTYNWSKDSINKLVDLGRNVGLWLSTRAAVLSSITAQKLGIFYNQTLTRNYLLDTNNPYLNFIGDVEFMMKFSRDYGRRLPSSGIMQPMVTLEAFRDIYPHVQWCHSDPVVLFTTEVQEMKRSDKKHKDELKKLHSMWQSRTSTCTSTQIQILKQNSRVTHFCHTPLLFLKKWRVQSASTRDHALHSSTLNGSFGSEDSKSSQEHQHVWHDNLCQLFIMEYKRYLQTFGFIPLQIENTYKKRGFFKIEHTEPIFYVQKAMLGGILIFSIHLKEPFLITKLHAIECSRLQSSISRTSINQLLSFLDESDRIKIVMHLHSFTYDFHLRCIRNYISNSSTEDKVCEGYHLTHFLEDFMKYYNKAPNFARNLVHEETISIHDLSTESKQLYDYLLSNVNQYGMEAVSMQGNNCASIEYVLVQMGNIPQTSYKDSQDYQHTDEFDVTLIITRAHSESDMSDRTLHLKYYLILTSHREVFPKLESDRSLGKFRAVSSMLHQPSISGRESQVEDDSVSSVGSHSSVVDSDVDNSESHSQSLQEEAITKTISQHTTFSHATIKQESVNYLGYYSSHERMMQELILEQSCIGQKKIREIVSQGMVDCRTHLLWNKLVSPPESTHLTYNEFIELKNLATLTNLSDIHSNLSSLLHQPLSWYQGLSKLLLTKYTDQHRMFISPDGNIQHYVILHHRYDGAFMLLSMDLHTSRGDLYAVYRTSSKHDVSDICLNDRKALLDGFINCVCFYIWTSLL</sequence>
<feature type="compositionally biased region" description="Polar residues" evidence="1">
    <location>
        <begin position="1949"/>
        <end position="1965"/>
    </location>
</feature>
<evidence type="ECO:0008006" key="5">
    <source>
        <dbReference type="Google" id="ProtNLM"/>
    </source>
</evidence>
<name>A0A1Y1NAQ9_PHOPY</name>
<dbReference type="OrthoDB" id="43547at2759"/>
<reference evidence="3 4" key="2">
    <citation type="journal article" date="2018" name="Elife">
        <title>Firefly genomes illuminate parallel origins of bioluminescence in beetles.</title>
        <authorList>
            <person name="Fallon T.R."/>
            <person name="Lower S.E."/>
            <person name="Chang C.H."/>
            <person name="Bessho-Uehara M."/>
            <person name="Martin G.J."/>
            <person name="Bewick A.J."/>
            <person name="Behringer M."/>
            <person name="Debat H.J."/>
            <person name="Wong I."/>
            <person name="Day J.C."/>
            <person name="Suvorov A."/>
            <person name="Silva C.J."/>
            <person name="Stanger-Hall K.F."/>
            <person name="Hall D.W."/>
            <person name="Schmitz R.J."/>
            <person name="Nelson D.R."/>
            <person name="Lewis S.M."/>
            <person name="Shigenobu S."/>
            <person name="Bybee S.M."/>
            <person name="Larracuente A.M."/>
            <person name="Oba Y."/>
            <person name="Weng J.K."/>
        </authorList>
    </citation>
    <scope>NUCLEOTIDE SEQUENCE [LARGE SCALE GENOMIC DNA]</scope>
    <source>
        <strain evidence="3">1611_PpyrPB1</strain>
        <tissue evidence="3">Whole body</tissue>
    </source>
</reference>
<evidence type="ECO:0000313" key="4">
    <source>
        <dbReference type="Proteomes" id="UP000327044"/>
    </source>
</evidence>